<feature type="compositionally biased region" description="Polar residues" evidence="1">
    <location>
        <begin position="58"/>
        <end position="69"/>
    </location>
</feature>
<evidence type="ECO:0000313" key="3">
    <source>
        <dbReference type="Proteomes" id="UP000799118"/>
    </source>
</evidence>
<feature type="region of interest" description="Disordered" evidence="1">
    <location>
        <begin position="1"/>
        <end position="93"/>
    </location>
</feature>
<dbReference type="OrthoDB" id="3243310at2759"/>
<keyword evidence="3" id="KW-1185">Reference proteome</keyword>
<organism evidence="2 3">
    <name type="scientific">Gymnopus androsaceus JB14</name>
    <dbReference type="NCBI Taxonomy" id="1447944"/>
    <lineage>
        <taxon>Eukaryota</taxon>
        <taxon>Fungi</taxon>
        <taxon>Dikarya</taxon>
        <taxon>Basidiomycota</taxon>
        <taxon>Agaricomycotina</taxon>
        <taxon>Agaricomycetes</taxon>
        <taxon>Agaricomycetidae</taxon>
        <taxon>Agaricales</taxon>
        <taxon>Marasmiineae</taxon>
        <taxon>Omphalotaceae</taxon>
        <taxon>Gymnopus</taxon>
    </lineage>
</organism>
<sequence>MFNGRTNTATTHSSPSHEPVPLPPPMASLRRKSDSSNLRAYRPALKAKTIRNPPPCVDSTQPRETSPKLSTSGEETAGEETHFAGSEEGNWVNGNVPSVPIPFSIPIVDDSPLMKWIDEEEENQEDLLEIEYHPTRVSNV</sequence>
<reference evidence="2" key="1">
    <citation type="journal article" date="2019" name="Environ. Microbiol.">
        <title>Fungal ecological strategies reflected in gene transcription - a case study of two litter decomposers.</title>
        <authorList>
            <person name="Barbi F."/>
            <person name="Kohler A."/>
            <person name="Barry K."/>
            <person name="Baskaran P."/>
            <person name="Daum C."/>
            <person name="Fauchery L."/>
            <person name="Ihrmark K."/>
            <person name="Kuo A."/>
            <person name="LaButti K."/>
            <person name="Lipzen A."/>
            <person name="Morin E."/>
            <person name="Grigoriev I.V."/>
            <person name="Henrissat B."/>
            <person name="Lindahl B."/>
            <person name="Martin F."/>
        </authorList>
    </citation>
    <scope>NUCLEOTIDE SEQUENCE</scope>
    <source>
        <strain evidence="2">JB14</strain>
    </source>
</reference>
<proteinExistence type="predicted"/>
<evidence type="ECO:0000313" key="2">
    <source>
        <dbReference type="EMBL" id="KAE9384936.1"/>
    </source>
</evidence>
<name>A0A6A4GH88_9AGAR</name>
<dbReference type="Proteomes" id="UP000799118">
    <property type="component" value="Unassembled WGS sequence"/>
</dbReference>
<dbReference type="EMBL" id="ML770055">
    <property type="protein sequence ID" value="KAE9384936.1"/>
    <property type="molecule type" value="Genomic_DNA"/>
</dbReference>
<protein>
    <submittedName>
        <fullName evidence="2">Uncharacterized protein</fullName>
    </submittedName>
</protein>
<evidence type="ECO:0000256" key="1">
    <source>
        <dbReference type="SAM" id="MobiDB-lite"/>
    </source>
</evidence>
<dbReference type="AlphaFoldDB" id="A0A6A4GH88"/>
<gene>
    <name evidence="2" type="ORF">BT96DRAFT_1007544</name>
</gene>
<accession>A0A6A4GH88</accession>
<feature type="compositionally biased region" description="Polar residues" evidence="1">
    <location>
        <begin position="1"/>
        <end position="12"/>
    </location>
</feature>